<gene>
    <name evidence="1" type="ORF">BpHYR1_020865</name>
</gene>
<sequence>MAFCSGPSGSLLLFRRDIFFFQIELITRQHDIPLSEHTNTMKLLKFQALDFVNKLNELFWHQNLHTPVSRFPFQICTDH</sequence>
<name>A0A3M7RWS1_BRAPC</name>
<reference evidence="1 2" key="1">
    <citation type="journal article" date="2018" name="Sci. Rep.">
        <title>Genomic signatures of local adaptation to the degree of environmental predictability in rotifers.</title>
        <authorList>
            <person name="Franch-Gras L."/>
            <person name="Hahn C."/>
            <person name="Garcia-Roger E.M."/>
            <person name="Carmona M.J."/>
            <person name="Serra M."/>
            <person name="Gomez A."/>
        </authorList>
    </citation>
    <scope>NUCLEOTIDE SEQUENCE [LARGE SCALE GENOMIC DNA]</scope>
    <source>
        <strain evidence="1">HYR1</strain>
    </source>
</reference>
<comment type="caution">
    <text evidence="1">The sequence shown here is derived from an EMBL/GenBank/DDBJ whole genome shotgun (WGS) entry which is preliminary data.</text>
</comment>
<dbReference type="AlphaFoldDB" id="A0A3M7RWS1"/>
<evidence type="ECO:0000313" key="1">
    <source>
        <dbReference type="EMBL" id="RNA28013.1"/>
    </source>
</evidence>
<organism evidence="1 2">
    <name type="scientific">Brachionus plicatilis</name>
    <name type="common">Marine rotifer</name>
    <name type="synonym">Brachionus muelleri</name>
    <dbReference type="NCBI Taxonomy" id="10195"/>
    <lineage>
        <taxon>Eukaryota</taxon>
        <taxon>Metazoa</taxon>
        <taxon>Spiralia</taxon>
        <taxon>Gnathifera</taxon>
        <taxon>Rotifera</taxon>
        <taxon>Eurotatoria</taxon>
        <taxon>Monogononta</taxon>
        <taxon>Pseudotrocha</taxon>
        <taxon>Ploima</taxon>
        <taxon>Brachionidae</taxon>
        <taxon>Brachionus</taxon>
    </lineage>
</organism>
<protein>
    <submittedName>
        <fullName evidence="1">Uncharacterized protein</fullName>
    </submittedName>
</protein>
<proteinExistence type="predicted"/>
<keyword evidence="2" id="KW-1185">Reference proteome</keyword>
<evidence type="ECO:0000313" key="2">
    <source>
        <dbReference type="Proteomes" id="UP000276133"/>
    </source>
</evidence>
<dbReference type="EMBL" id="REGN01002449">
    <property type="protein sequence ID" value="RNA28013.1"/>
    <property type="molecule type" value="Genomic_DNA"/>
</dbReference>
<dbReference type="Proteomes" id="UP000276133">
    <property type="component" value="Unassembled WGS sequence"/>
</dbReference>
<accession>A0A3M7RWS1</accession>